<organism evidence="3 4">
    <name type="scientific">Chloropicon roscoffensis</name>
    <dbReference type="NCBI Taxonomy" id="1461544"/>
    <lineage>
        <taxon>Eukaryota</taxon>
        <taxon>Viridiplantae</taxon>
        <taxon>Chlorophyta</taxon>
        <taxon>Chloropicophyceae</taxon>
        <taxon>Chloropicales</taxon>
        <taxon>Chloropicaceae</taxon>
        <taxon>Chloropicon</taxon>
    </lineage>
</organism>
<gene>
    <name evidence="3" type="ORF">HKI87_06g40580</name>
</gene>
<dbReference type="SMART" id="SM00271">
    <property type="entry name" value="DnaJ"/>
    <property type="match status" value="1"/>
</dbReference>
<keyword evidence="1" id="KW-0472">Membrane</keyword>
<evidence type="ECO:0000313" key="4">
    <source>
        <dbReference type="Proteomes" id="UP001472866"/>
    </source>
</evidence>
<dbReference type="CDD" id="cd06257">
    <property type="entry name" value="DnaJ"/>
    <property type="match status" value="1"/>
</dbReference>
<keyword evidence="4" id="KW-1185">Reference proteome</keyword>
<dbReference type="InterPro" id="IPR001623">
    <property type="entry name" value="DnaJ_domain"/>
</dbReference>
<evidence type="ECO:0000256" key="1">
    <source>
        <dbReference type="SAM" id="Phobius"/>
    </source>
</evidence>
<sequence>MPSESPHAVLGIQPGASLEEVKRAYRDKCLKLHPDVSASACPEDFVRVTNAYNYLTDASRHNRYRWTTSHGGYGPARPPKQKFSPALVALIIALPLALGGIRAGLAYDRVLHSTHRVNGLLEPAVNPFLSPEEAKRLPVTKRKAAKPRE</sequence>
<feature type="transmembrane region" description="Helical" evidence="1">
    <location>
        <begin position="86"/>
        <end position="107"/>
    </location>
</feature>
<keyword evidence="1" id="KW-0812">Transmembrane</keyword>
<protein>
    <submittedName>
        <fullName evidence="3">DnaJ domain-containing protein</fullName>
    </submittedName>
</protein>
<keyword evidence="1" id="KW-1133">Transmembrane helix</keyword>
<dbReference type="InterPro" id="IPR036869">
    <property type="entry name" value="J_dom_sf"/>
</dbReference>
<name>A0AAX4P9L1_9CHLO</name>
<evidence type="ECO:0000313" key="3">
    <source>
        <dbReference type="EMBL" id="WZN62521.1"/>
    </source>
</evidence>
<dbReference type="PRINTS" id="PR00625">
    <property type="entry name" value="JDOMAIN"/>
</dbReference>
<dbReference type="SUPFAM" id="SSF46565">
    <property type="entry name" value="Chaperone J-domain"/>
    <property type="match status" value="1"/>
</dbReference>
<dbReference type="InterPro" id="IPR052276">
    <property type="entry name" value="Diphthamide-biosynth_chaperone"/>
</dbReference>
<dbReference type="PANTHER" id="PTHR44240">
    <property type="entry name" value="DNAJ DOMAIN (PROKARYOTIC HEAT SHOCK PROTEIN)-RELATED"/>
    <property type="match status" value="1"/>
</dbReference>
<dbReference type="Pfam" id="PF00226">
    <property type="entry name" value="DnaJ"/>
    <property type="match status" value="1"/>
</dbReference>
<dbReference type="PROSITE" id="PS50076">
    <property type="entry name" value="DNAJ_2"/>
    <property type="match status" value="1"/>
</dbReference>
<evidence type="ECO:0000259" key="2">
    <source>
        <dbReference type="PROSITE" id="PS50076"/>
    </source>
</evidence>
<accession>A0AAX4P9L1</accession>
<dbReference type="PANTHER" id="PTHR44240:SF10">
    <property type="entry name" value="J DOMAIN-CONTAINING PROTEIN"/>
    <property type="match status" value="1"/>
</dbReference>
<dbReference type="AlphaFoldDB" id="A0AAX4P9L1"/>
<feature type="domain" description="J" evidence="2">
    <location>
        <begin position="5"/>
        <end position="74"/>
    </location>
</feature>
<reference evidence="3 4" key="1">
    <citation type="submission" date="2024-03" db="EMBL/GenBank/DDBJ databases">
        <title>Complete genome sequence of the green alga Chloropicon roscoffensis RCC1871.</title>
        <authorList>
            <person name="Lemieux C."/>
            <person name="Pombert J.-F."/>
            <person name="Otis C."/>
            <person name="Turmel M."/>
        </authorList>
    </citation>
    <scope>NUCLEOTIDE SEQUENCE [LARGE SCALE GENOMIC DNA]</scope>
    <source>
        <strain evidence="3 4">RCC1871</strain>
    </source>
</reference>
<proteinExistence type="predicted"/>
<dbReference type="Gene3D" id="1.10.287.110">
    <property type="entry name" value="DnaJ domain"/>
    <property type="match status" value="1"/>
</dbReference>
<dbReference type="EMBL" id="CP151506">
    <property type="protein sequence ID" value="WZN62521.1"/>
    <property type="molecule type" value="Genomic_DNA"/>
</dbReference>
<dbReference type="Proteomes" id="UP001472866">
    <property type="component" value="Chromosome 06"/>
</dbReference>